<evidence type="ECO:0000259" key="6">
    <source>
        <dbReference type="Pfam" id="PF02737"/>
    </source>
</evidence>
<dbReference type="InterPro" id="IPR036291">
    <property type="entry name" value="NAD(P)-bd_dom_sf"/>
</dbReference>
<dbReference type="InterPro" id="IPR008927">
    <property type="entry name" value="6-PGluconate_DH-like_C_sf"/>
</dbReference>
<dbReference type="GO" id="GO:0070403">
    <property type="term" value="F:NAD+ binding"/>
    <property type="evidence" value="ECO:0007669"/>
    <property type="project" value="InterPro"/>
</dbReference>
<organism evidence="7 8">
    <name type="scientific">Halomicrobium zhouii</name>
    <dbReference type="NCBI Taxonomy" id="767519"/>
    <lineage>
        <taxon>Archaea</taxon>
        <taxon>Methanobacteriati</taxon>
        <taxon>Methanobacteriota</taxon>
        <taxon>Stenosarchaea group</taxon>
        <taxon>Halobacteria</taxon>
        <taxon>Halobacteriales</taxon>
        <taxon>Haloarculaceae</taxon>
        <taxon>Halomicrobium</taxon>
    </lineage>
</organism>
<evidence type="ECO:0000256" key="4">
    <source>
        <dbReference type="SAM" id="MobiDB-lite"/>
    </source>
</evidence>
<dbReference type="Pfam" id="PF00725">
    <property type="entry name" value="3HCDH"/>
    <property type="match status" value="1"/>
</dbReference>
<reference evidence="7 8" key="1">
    <citation type="submission" date="2016-10" db="EMBL/GenBank/DDBJ databases">
        <authorList>
            <person name="de Groot N.N."/>
        </authorList>
    </citation>
    <scope>NUCLEOTIDE SEQUENCE [LARGE SCALE GENOMIC DNA]</scope>
    <source>
        <strain evidence="7 8">CGMCC 1.10457</strain>
    </source>
</reference>
<dbReference type="RefSeq" id="WP_089817231.1">
    <property type="nucleotide sequence ID" value="NZ_FOZK01000003.1"/>
</dbReference>
<dbReference type="InterPro" id="IPR006176">
    <property type="entry name" value="3-OHacyl-CoA_DH_NAD-bd"/>
</dbReference>
<dbReference type="PROSITE" id="PS00067">
    <property type="entry name" value="3HCDH"/>
    <property type="match status" value="1"/>
</dbReference>
<dbReference type="InterPro" id="IPR006108">
    <property type="entry name" value="3HC_DH_C"/>
</dbReference>
<keyword evidence="8" id="KW-1185">Reference proteome</keyword>
<dbReference type="GO" id="GO:0008691">
    <property type="term" value="F:3-hydroxybutyryl-CoA dehydrogenase activity"/>
    <property type="evidence" value="ECO:0007669"/>
    <property type="project" value="TreeGrafter"/>
</dbReference>
<dbReference type="SUPFAM" id="SSF48179">
    <property type="entry name" value="6-phosphogluconate dehydrogenase C-terminal domain-like"/>
    <property type="match status" value="1"/>
</dbReference>
<evidence type="ECO:0000313" key="7">
    <source>
        <dbReference type="EMBL" id="SFS05478.1"/>
    </source>
</evidence>
<feature type="region of interest" description="Disordered" evidence="4">
    <location>
        <begin position="260"/>
        <end position="305"/>
    </location>
</feature>
<accession>A0A1I6LPZ1</accession>
<proteinExistence type="inferred from homology"/>
<feature type="site" description="Important for catalytic activity" evidence="3">
    <location>
        <position position="125"/>
    </location>
</feature>
<dbReference type="PANTHER" id="PTHR48075:SF5">
    <property type="entry name" value="3-HYDROXYBUTYRYL-COA DEHYDROGENASE"/>
    <property type="match status" value="1"/>
</dbReference>
<dbReference type="SUPFAM" id="SSF51735">
    <property type="entry name" value="NAD(P)-binding Rossmann-fold domains"/>
    <property type="match status" value="1"/>
</dbReference>
<evidence type="ECO:0000256" key="2">
    <source>
        <dbReference type="ARBA" id="ARBA00023002"/>
    </source>
</evidence>
<feature type="domain" description="3-hydroxyacyl-CoA dehydrogenase NAD binding" evidence="6">
    <location>
        <begin position="3"/>
        <end position="167"/>
    </location>
</feature>
<dbReference type="PIRSF" id="PIRSF000105">
    <property type="entry name" value="HCDH"/>
    <property type="match status" value="1"/>
</dbReference>
<evidence type="ECO:0000259" key="5">
    <source>
        <dbReference type="Pfam" id="PF00725"/>
    </source>
</evidence>
<dbReference type="PANTHER" id="PTHR48075">
    <property type="entry name" value="3-HYDROXYACYL-COA DEHYDROGENASE FAMILY PROTEIN"/>
    <property type="match status" value="1"/>
</dbReference>
<protein>
    <submittedName>
        <fullName evidence="7">3-hydroxybutyryl-CoA dehydrogenase</fullName>
    </submittedName>
</protein>
<dbReference type="Proteomes" id="UP000199062">
    <property type="component" value="Unassembled WGS sequence"/>
</dbReference>
<dbReference type="InterPro" id="IPR013328">
    <property type="entry name" value="6PGD_dom2"/>
</dbReference>
<gene>
    <name evidence="7" type="ORF">SAMN05216559_2862</name>
</gene>
<comment type="similarity">
    <text evidence="1">Belongs to the 3-hydroxyacyl-CoA dehydrogenase family.</text>
</comment>
<evidence type="ECO:0000256" key="3">
    <source>
        <dbReference type="PIRSR" id="PIRSR000105-1"/>
    </source>
</evidence>
<dbReference type="AlphaFoldDB" id="A0A1I6LPZ1"/>
<dbReference type="InterPro" id="IPR006180">
    <property type="entry name" value="3-OHacyl-CoA_DH_CS"/>
</dbReference>
<dbReference type="OrthoDB" id="51300at2157"/>
<dbReference type="InterPro" id="IPR022694">
    <property type="entry name" value="3-OHacyl-CoA_DH"/>
</dbReference>
<dbReference type="Pfam" id="PF02737">
    <property type="entry name" value="3HCDH_N"/>
    <property type="match status" value="1"/>
</dbReference>
<dbReference type="Gene3D" id="1.10.1040.10">
    <property type="entry name" value="N-(1-d-carboxylethyl)-l-norvaline Dehydrogenase, domain 2"/>
    <property type="match status" value="1"/>
</dbReference>
<name>A0A1I6LPZ1_9EURY</name>
<sequence>MEVAVLGATGDGRAIASQCALAGHAVRLHDGDANVVMDAIDAIEQRHGDEALAAIDGTTGLDAAVGDADVVVDATEGDERTRRELVADVEETVADETLIATSGDAVSVTGVAAGLRKPGRAVGLHFVDPGESSLVEVVVADQTAETARERAVEFVEGLDGTPLVVRDVPGFASTRLDLALIVEAVRMVEEGVASVPDVDRALELGRDHPAGPLALADEMGLGNVLEALEDLANRLGGRFDPPGLLREKVNDGSLGVTTGEGFYEWENGERVGPADPNPVVRGRPDPESDAGTPPEPGGPMGSDDG</sequence>
<feature type="domain" description="3-hydroxyacyl-CoA dehydrogenase C-terminal" evidence="5">
    <location>
        <begin position="170"/>
        <end position="265"/>
    </location>
</feature>
<dbReference type="STRING" id="767519.SAMN05216559_2862"/>
<evidence type="ECO:0000313" key="8">
    <source>
        <dbReference type="Proteomes" id="UP000199062"/>
    </source>
</evidence>
<dbReference type="Gene3D" id="3.40.50.720">
    <property type="entry name" value="NAD(P)-binding Rossmann-like Domain"/>
    <property type="match status" value="1"/>
</dbReference>
<dbReference type="EMBL" id="FOZK01000003">
    <property type="protein sequence ID" value="SFS05478.1"/>
    <property type="molecule type" value="Genomic_DNA"/>
</dbReference>
<dbReference type="GO" id="GO:0006635">
    <property type="term" value="P:fatty acid beta-oxidation"/>
    <property type="evidence" value="ECO:0007669"/>
    <property type="project" value="TreeGrafter"/>
</dbReference>
<keyword evidence="2" id="KW-0560">Oxidoreductase</keyword>
<evidence type="ECO:0000256" key="1">
    <source>
        <dbReference type="ARBA" id="ARBA00009463"/>
    </source>
</evidence>